<organism evidence="4 5">
    <name type="scientific">Devosia oryziradicis</name>
    <dbReference type="NCBI Taxonomy" id="2801335"/>
    <lineage>
        <taxon>Bacteria</taxon>
        <taxon>Pseudomonadati</taxon>
        <taxon>Pseudomonadota</taxon>
        <taxon>Alphaproteobacteria</taxon>
        <taxon>Hyphomicrobiales</taxon>
        <taxon>Devosiaceae</taxon>
        <taxon>Devosia</taxon>
    </lineage>
</organism>
<evidence type="ECO:0000256" key="2">
    <source>
        <dbReference type="ARBA" id="ARBA00022840"/>
    </source>
</evidence>
<keyword evidence="2 4" id="KW-0067">ATP-binding</keyword>
<evidence type="ECO:0000259" key="3">
    <source>
        <dbReference type="PROSITE" id="PS50893"/>
    </source>
</evidence>
<dbReference type="Pfam" id="PF00005">
    <property type="entry name" value="ABC_tran"/>
    <property type="match status" value="1"/>
</dbReference>
<proteinExistence type="predicted"/>
<dbReference type="RefSeq" id="WP_201657379.1">
    <property type="nucleotide sequence ID" value="NZ_CP068047.1"/>
</dbReference>
<keyword evidence="1" id="KW-0547">Nucleotide-binding</keyword>
<gene>
    <name evidence="4" type="ORF">JI749_00820</name>
</gene>
<dbReference type="Proteomes" id="UP000595460">
    <property type="component" value="Chromosome"/>
</dbReference>
<feature type="domain" description="ABC transporter" evidence="3">
    <location>
        <begin position="331"/>
        <end position="546"/>
    </location>
</feature>
<protein>
    <submittedName>
        <fullName evidence="4">ABC transporter ATP-binding protein</fullName>
    </submittedName>
</protein>
<keyword evidence="5" id="KW-1185">Reference proteome</keyword>
<name>A0ABX7C0N5_9HYPH</name>
<dbReference type="InterPro" id="IPR003593">
    <property type="entry name" value="AAA+_ATPase"/>
</dbReference>
<dbReference type="SUPFAM" id="SSF52540">
    <property type="entry name" value="P-loop containing nucleoside triphosphate hydrolases"/>
    <property type="match status" value="1"/>
</dbReference>
<dbReference type="Gene3D" id="3.40.50.300">
    <property type="entry name" value="P-loop containing nucleotide triphosphate hydrolases"/>
    <property type="match status" value="1"/>
</dbReference>
<evidence type="ECO:0000256" key="1">
    <source>
        <dbReference type="ARBA" id="ARBA00022741"/>
    </source>
</evidence>
<reference evidence="4 5" key="1">
    <citation type="submission" date="2021-01" db="EMBL/GenBank/DDBJ databases">
        <title>Genome seq and assembly of Devosia sp. G19.</title>
        <authorList>
            <person name="Chhetri G."/>
        </authorList>
    </citation>
    <scope>NUCLEOTIDE SEQUENCE [LARGE SCALE GENOMIC DNA]</scope>
    <source>
        <strain evidence="4 5">G19</strain>
    </source>
</reference>
<dbReference type="PANTHER" id="PTHR46743">
    <property type="entry name" value="TEICHOIC ACIDS EXPORT ATP-BINDING PROTEIN TAGH"/>
    <property type="match status" value="1"/>
</dbReference>
<dbReference type="PANTHER" id="PTHR46743:SF3">
    <property type="entry name" value="ABC-TYPE POLYSACCHARIDE_POLYOL PHOSPHATE TRANSPORT SYSTEM, ATPASE COMPONENT"/>
    <property type="match status" value="1"/>
</dbReference>
<dbReference type="PROSITE" id="PS50893">
    <property type="entry name" value="ABC_TRANSPORTER_2"/>
    <property type="match status" value="1"/>
</dbReference>
<evidence type="ECO:0000313" key="4">
    <source>
        <dbReference type="EMBL" id="QQR36220.1"/>
    </source>
</evidence>
<dbReference type="InterPro" id="IPR003439">
    <property type="entry name" value="ABC_transporter-like_ATP-bd"/>
</dbReference>
<dbReference type="EMBL" id="CP068047">
    <property type="protein sequence ID" value="QQR36220.1"/>
    <property type="molecule type" value="Genomic_DNA"/>
</dbReference>
<dbReference type="GO" id="GO:0005524">
    <property type="term" value="F:ATP binding"/>
    <property type="evidence" value="ECO:0007669"/>
    <property type="project" value="UniProtKB-KW"/>
</dbReference>
<sequence length="546" mass="59596">MTKETAIPNPSRSALSEALRDLTRGSRAAPFQSLVPAHRLLLEELFGARQDPGALSRALGGREFDLAGMLKSSPKGDKQAIERSGGLDVEVNPGERTRLLLTGEQEGTWFHILLRADFSLTSQPVVALRYFAGTGPERVIARFRQTALVLDRRIELGHYTFEHPSLYSFRVDQGRLSLAINGVLVLDRKSDEHAATGYILDVIGGDGPASIRVDGIWVSPPAAHLNWMSADDQANYASAQIAGSADIGTAELGRMLEALHQTPDGFSVEELGNLIDSNRGKDRAYADHVDAKLLERLEAKGASPHSPLPAPPPLLKVSDVTIKLLANPSDKNLRSVFRRNKPVATTILDDLTFSAYSGDIVGIIGKNGAGKSTFLKALVGAIPIASGRIESVTKPILLRPGAGMVGELSGRQNIYKTGLYMDMSMKEIDDLIDDVIDFAELREHIDRPFRYYSDGMRARLIFALATAVPRDILLLDELLSAGDASFQRKAVNRLEAFMSRAKLVLVVQHTFDFVLSRCTKCLLLERGVPVYFGDPGVATELYKESL</sequence>
<accession>A0ABX7C0N5</accession>
<dbReference type="SMART" id="SM00382">
    <property type="entry name" value="AAA"/>
    <property type="match status" value="1"/>
</dbReference>
<dbReference type="InterPro" id="IPR050683">
    <property type="entry name" value="Bact_Polysacc_Export_ATP-bd"/>
</dbReference>
<evidence type="ECO:0000313" key="5">
    <source>
        <dbReference type="Proteomes" id="UP000595460"/>
    </source>
</evidence>
<dbReference type="InterPro" id="IPR027417">
    <property type="entry name" value="P-loop_NTPase"/>
</dbReference>